<feature type="compositionally biased region" description="Basic residues" evidence="1">
    <location>
        <begin position="393"/>
        <end position="410"/>
    </location>
</feature>
<organism evidence="2 3">
    <name type="scientific">Lactuca saligna</name>
    <name type="common">Willowleaf lettuce</name>
    <dbReference type="NCBI Taxonomy" id="75948"/>
    <lineage>
        <taxon>Eukaryota</taxon>
        <taxon>Viridiplantae</taxon>
        <taxon>Streptophyta</taxon>
        <taxon>Embryophyta</taxon>
        <taxon>Tracheophyta</taxon>
        <taxon>Spermatophyta</taxon>
        <taxon>Magnoliopsida</taxon>
        <taxon>eudicotyledons</taxon>
        <taxon>Gunneridae</taxon>
        <taxon>Pentapetalae</taxon>
        <taxon>asterids</taxon>
        <taxon>campanulids</taxon>
        <taxon>Asterales</taxon>
        <taxon>Asteraceae</taxon>
        <taxon>Cichorioideae</taxon>
        <taxon>Cichorieae</taxon>
        <taxon>Lactucinae</taxon>
        <taxon>Lactuca</taxon>
    </lineage>
</organism>
<evidence type="ECO:0000313" key="3">
    <source>
        <dbReference type="Proteomes" id="UP001177003"/>
    </source>
</evidence>
<feature type="compositionally biased region" description="Basic and acidic residues" evidence="1">
    <location>
        <begin position="305"/>
        <end position="314"/>
    </location>
</feature>
<dbReference type="AlphaFoldDB" id="A0AA36DXB4"/>
<feature type="compositionally biased region" description="Basic and acidic residues" evidence="1">
    <location>
        <begin position="378"/>
        <end position="392"/>
    </location>
</feature>
<dbReference type="PANTHER" id="PTHR33416">
    <property type="entry name" value="NUCLEAR PORE COMPLEX PROTEIN NUP1"/>
    <property type="match status" value="1"/>
</dbReference>
<gene>
    <name evidence="2" type="ORF">LSALG_LOCUS15035</name>
</gene>
<feature type="region of interest" description="Disordered" evidence="1">
    <location>
        <begin position="1"/>
        <end position="51"/>
    </location>
</feature>
<feature type="compositionally biased region" description="Low complexity" evidence="1">
    <location>
        <begin position="113"/>
        <end position="124"/>
    </location>
</feature>
<feature type="region of interest" description="Disordered" evidence="1">
    <location>
        <begin position="82"/>
        <end position="125"/>
    </location>
</feature>
<evidence type="ECO:0008006" key="4">
    <source>
        <dbReference type="Google" id="ProtNLM"/>
    </source>
</evidence>
<reference evidence="2" key="1">
    <citation type="submission" date="2023-04" db="EMBL/GenBank/DDBJ databases">
        <authorList>
            <person name="Vijverberg K."/>
            <person name="Xiong W."/>
            <person name="Schranz E."/>
        </authorList>
    </citation>
    <scope>NUCLEOTIDE SEQUENCE</scope>
</reference>
<protein>
    <recommendedName>
        <fullName evidence="4">Protein KAKU4</fullName>
    </recommendedName>
</protein>
<dbReference type="PANTHER" id="PTHR33416:SF34">
    <property type="entry name" value="PROTEIN KAKU4"/>
    <property type="match status" value="1"/>
</dbReference>
<proteinExistence type="predicted"/>
<dbReference type="EMBL" id="OX465079">
    <property type="protein sequence ID" value="CAI9274989.1"/>
    <property type="molecule type" value="Genomic_DNA"/>
</dbReference>
<feature type="compositionally biased region" description="Basic and acidic residues" evidence="1">
    <location>
        <begin position="321"/>
        <end position="331"/>
    </location>
</feature>
<name>A0AA36DXB4_LACSI</name>
<evidence type="ECO:0000256" key="1">
    <source>
        <dbReference type="SAM" id="MobiDB-lite"/>
    </source>
</evidence>
<evidence type="ECO:0000313" key="2">
    <source>
        <dbReference type="EMBL" id="CAI9274989.1"/>
    </source>
</evidence>
<keyword evidence="3" id="KW-1185">Reference proteome</keyword>
<sequence>MAPGSQAPADVPAGRSGGKILKARRVAARKTPYDRPTPPQPEPPLLQSESPSWLGGLVFPAKFVAGGASKILSSFWNPKTWAAASSSSSSDSDSESDDSGDDENPSDGAMELNQNQQKDSSSQKGEVLHLVEQLLMIERYSREECDKLIEIINSRVVDYAGPSMIHSRSNNETQAIIEARKWVAESKVRSGKKSDLDNGLYALKYIMTPQATEEEGSPVEVAKSYMRTRPAWASPLRRDNSLSPDLFKERTPYSSDAGISFTSTKRDYLSGGSWNIEDEIRKVRSKASEDLLNSHRSSMKHHLQHSLDNDKSNEIVDLTAEGDKKETRGVSEENGVENEEGNDNENDEVEKNCFLSTESVEVPVNNSQDSFNDEEESLVAKEKEDGMAENRMTRARGRGRGRGRVRGRAK</sequence>
<feature type="compositionally biased region" description="Acidic residues" evidence="1">
    <location>
        <begin position="92"/>
        <end position="105"/>
    </location>
</feature>
<accession>A0AA36DXB4</accession>
<feature type="compositionally biased region" description="Pro residues" evidence="1">
    <location>
        <begin position="35"/>
        <end position="44"/>
    </location>
</feature>
<feature type="compositionally biased region" description="Polar residues" evidence="1">
    <location>
        <begin position="354"/>
        <end position="370"/>
    </location>
</feature>
<feature type="region of interest" description="Disordered" evidence="1">
    <location>
        <begin position="294"/>
        <end position="410"/>
    </location>
</feature>
<dbReference type="GO" id="GO:0071763">
    <property type="term" value="P:nuclear membrane organization"/>
    <property type="evidence" value="ECO:0007669"/>
    <property type="project" value="TreeGrafter"/>
</dbReference>
<dbReference type="Proteomes" id="UP001177003">
    <property type="component" value="Chromosome 3"/>
</dbReference>
<feature type="compositionally biased region" description="Acidic residues" evidence="1">
    <location>
        <begin position="334"/>
        <end position="348"/>
    </location>
</feature>
<dbReference type="GO" id="GO:0005635">
    <property type="term" value="C:nuclear envelope"/>
    <property type="evidence" value="ECO:0007669"/>
    <property type="project" value="TreeGrafter"/>
</dbReference>